<keyword evidence="4" id="KW-1185">Reference proteome</keyword>
<evidence type="ECO:0000259" key="2">
    <source>
        <dbReference type="Pfam" id="PF19189"/>
    </source>
</evidence>
<feature type="domain" description="Mtf2-like C-terminal" evidence="2">
    <location>
        <begin position="301"/>
        <end position="384"/>
    </location>
</feature>
<dbReference type="InterPro" id="IPR040009">
    <property type="entry name" value="Mtf2/C5D6.12-like"/>
</dbReference>
<evidence type="ECO:0000313" key="3">
    <source>
        <dbReference type="EMBL" id="CAG8508806.1"/>
    </source>
</evidence>
<comment type="caution">
    <text evidence="3">The sequence shown here is derived from an EMBL/GenBank/DDBJ whole genome shotgun (WGS) entry which is preliminary data.</text>
</comment>
<dbReference type="AlphaFoldDB" id="A0A9N9F4B4"/>
<dbReference type="OrthoDB" id="2444174at2759"/>
<evidence type="ECO:0000256" key="1">
    <source>
        <dbReference type="SAM" id="MobiDB-lite"/>
    </source>
</evidence>
<feature type="compositionally biased region" description="Low complexity" evidence="1">
    <location>
        <begin position="53"/>
        <end position="83"/>
    </location>
</feature>
<gene>
    <name evidence="3" type="ORF">DEBURN_LOCUS5065</name>
</gene>
<dbReference type="PANTHER" id="PTHR39468:SF1">
    <property type="entry name" value="MTF2-LIKE C-TERMINAL DOMAIN-CONTAINING PROTEIN"/>
    <property type="match status" value="1"/>
</dbReference>
<dbReference type="Proteomes" id="UP000789706">
    <property type="component" value="Unassembled WGS sequence"/>
</dbReference>
<dbReference type="EMBL" id="CAJVPK010000427">
    <property type="protein sequence ID" value="CAG8508806.1"/>
    <property type="molecule type" value="Genomic_DNA"/>
</dbReference>
<protein>
    <submittedName>
        <fullName evidence="3">10942_t:CDS:1</fullName>
    </submittedName>
</protein>
<organism evidence="3 4">
    <name type="scientific">Diversispora eburnea</name>
    <dbReference type="NCBI Taxonomy" id="1213867"/>
    <lineage>
        <taxon>Eukaryota</taxon>
        <taxon>Fungi</taxon>
        <taxon>Fungi incertae sedis</taxon>
        <taxon>Mucoromycota</taxon>
        <taxon>Glomeromycotina</taxon>
        <taxon>Glomeromycetes</taxon>
        <taxon>Diversisporales</taxon>
        <taxon>Diversisporaceae</taxon>
        <taxon>Diversispora</taxon>
    </lineage>
</organism>
<dbReference type="GO" id="GO:0005739">
    <property type="term" value="C:mitochondrion"/>
    <property type="evidence" value="ECO:0007669"/>
    <property type="project" value="InterPro"/>
</dbReference>
<dbReference type="Pfam" id="PF19189">
    <property type="entry name" value="Mtf2"/>
    <property type="match status" value="1"/>
</dbReference>
<sequence length="423" mass="49217">MDEWNFLFEDPNFGEPNKNIPFDDDKPKRRSTLLQEFQKIKRNSQSSPPPPTTNNYDRYNGDNRYSSLNNRYSNSGNNNKYNGEISPRPPRQHKGYYMPQKFSQQSLDSSTYLSNKFLYNQDNYVTPSPIVKDIYNSTEKLYRPLPSPITPLPPKTLSSFYADMDKLPSIIDPFRFEKSPPPPLKGVGLDKYSTMEEIFHKNSIQKVLTKTPINIKLIEKHLSEIAEKKSLLEIEAEKSDVAKWLREHYEFLPSLSYIASKLNLRNLFIPQKETADSFKREIEECQSVEQFRNIIIEQIFGVTDDFGVPIPNKYSTLLTEAITACHTIFKDPYMAFSILEQIKRRGAISYVMGCNTSIYNELILIRWNCWRDLCGIEGLLNEMRRGIRLQKWDDFDLMAVNNIKKILDIWGKNQSSNNINLAV</sequence>
<dbReference type="InterPro" id="IPR043837">
    <property type="entry name" value="Mtf2-like_C"/>
</dbReference>
<dbReference type="PANTHER" id="PTHR39468">
    <property type="entry name" value="CHROMOSOME 7, WHOLE GENOME SHOTGUN SEQUENCE"/>
    <property type="match status" value="1"/>
</dbReference>
<feature type="region of interest" description="Disordered" evidence="1">
    <location>
        <begin position="1"/>
        <end position="95"/>
    </location>
</feature>
<reference evidence="3" key="1">
    <citation type="submission" date="2021-06" db="EMBL/GenBank/DDBJ databases">
        <authorList>
            <person name="Kallberg Y."/>
            <person name="Tangrot J."/>
            <person name="Rosling A."/>
        </authorList>
    </citation>
    <scope>NUCLEOTIDE SEQUENCE</scope>
    <source>
        <strain evidence="3">AZ414A</strain>
    </source>
</reference>
<evidence type="ECO:0000313" key="4">
    <source>
        <dbReference type="Proteomes" id="UP000789706"/>
    </source>
</evidence>
<name>A0A9N9F4B4_9GLOM</name>
<proteinExistence type="predicted"/>
<accession>A0A9N9F4B4</accession>